<dbReference type="RefSeq" id="XP_006821425.1">
    <property type="nucleotide sequence ID" value="XM_006821362.1"/>
</dbReference>
<reference evidence="4" key="1">
    <citation type="submission" date="2025-08" db="UniProtKB">
        <authorList>
            <consortium name="RefSeq"/>
        </authorList>
    </citation>
    <scope>IDENTIFICATION</scope>
    <source>
        <tissue evidence="4">Testes</tissue>
    </source>
</reference>
<dbReference type="InterPro" id="IPR016186">
    <property type="entry name" value="C-type_lectin-like/link_sf"/>
</dbReference>
<keyword evidence="3" id="KW-1185">Reference proteome</keyword>
<dbReference type="InterPro" id="IPR050111">
    <property type="entry name" value="C-type_lectin/snaclec_domain"/>
</dbReference>
<dbReference type="SUPFAM" id="SSF56436">
    <property type="entry name" value="C-type lectin-like"/>
    <property type="match status" value="1"/>
</dbReference>
<dbReference type="Pfam" id="PF00059">
    <property type="entry name" value="Lectin_C"/>
    <property type="match status" value="1"/>
</dbReference>
<organism evidence="3 4">
    <name type="scientific">Saccoglossus kowalevskii</name>
    <name type="common">Acorn worm</name>
    <dbReference type="NCBI Taxonomy" id="10224"/>
    <lineage>
        <taxon>Eukaryota</taxon>
        <taxon>Metazoa</taxon>
        <taxon>Hemichordata</taxon>
        <taxon>Enteropneusta</taxon>
        <taxon>Harrimaniidae</taxon>
        <taxon>Saccoglossus</taxon>
    </lineage>
</organism>
<evidence type="ECO:0000256" key="1">
    <source>
        <dbReference type="ARBA" id="ARBA00023157"/>
    </source>
</evidence>
<dbReference type="SMART" id="SM00034">
    <property type="entry name" value="CLECT"/>
    <property type="match status" value="1"/>
</dbReference>
<dbReference type="PROSITE" id="PS00615">
    <property type="entry name" value="C_TYPE_LECTIN_1"/>
    <property type="match status" value="1"/>
</dbReference>
<dbReference type="CDD" id="cd00037">
    <property type="entry name" value="CLECT"/>
    <property type="match status" value="1"/>
</dbReference>
<feature type="domain" description="C-type lectin" evidence="2">
    <location>
        <begin position="25"/>
        <end position="142"/>
    </location>
</feature>
<accession>A0ABM0MN34</accession>
<evidence type="ECO:0000313" key="3">
    <source>
        <dbReference type="Proteomes" id="UP000694865"/>
    </source>
</evidence>
<dbReference type="InterPro" id="IPR018378">
    <property type="entry name" value="C-type_lectin_CS"/>
</dbReference>
<keyword evidence="1" id="KW-1015">Disulfide bond</keyword>
<dbReference type="GeneID" id="102809923"/>
<dbReference type="PANTHER" id="PTHR22803">
    <property type="entry name" value="MANNOSE, PHOSPHOLIPASE, LECTIN RECEPTOR RELATED"/>
    <property type="match status" value="1"/>
</dbReference>
<sequence>MAATRVWTDTIQRRTCPSGFVYWADNGYCYRYFTFLYTFNDADIYCGTLAAGCKLASIHSIMEEGFVYKVVGTNEVEFWIGLNDIGQEGSWVWTDGSPYVWSNWDCGEPNNNDGEDCVHSNFALSNRWNDTPCDTKYGFVCKVKAT</sequence>
<gene>
    <name evidence="4" type="primary">LOC102809923</name>
</gene>
<evidence type="ECO:0000259" key="2">
    <source>
        <dbReference type="PROSITE" id="PS50041"/>
    </source>
</evidence>
<evidence type="ECO:0000313" key="4">
    <source>
        <dbReference type="RefSeq" id="XP_006821425.1"/>
    </source>
</evidence>
<name>A0ABM0MN34_SACKO</name>
<protein>
    <submittedName>
        <fullName evidence="4">C-type lectin mannose-binding isoform-like</fullName>
    </submittedName>
</protein>
<dbReference type="InterPro" id="IPR016187">
    <property type="entry name" value="CTDL_fold"/>
</dbReference>
<dbReference type="InterPro" id="IPR001304">
    <property type="entry name" value="C-type_lectin-like"/>
</dbReference>
<dbReference type="PROSITE" id="PS50041">
    <property type="entry name" value="C_TYPE_LECTIN_2"/>
    <property type="match status" value="1"/>
</dbReference>
<dbReference type="Gene3D" id="3.10.100.10">
    <property type="entry name" value="Mannose-Binding Protein A, subunit A"/>
    <property type="match status" value="1"/>
</dbReference>
<proteinExistence type="predicted"/>
<dbReference type="Proteomes" id="UP000694865">
    <property type="component" value="Unplaced"/>
</dbReference>
<dbReference type="PRINTS" id="PR01504">
    <property type="entry name" value="PNCREATITSAP"/>
</dbReference>